<dbReference type="InParanoid" id="A0A066V5W4"/>
<evidence type="ECO:0000256" key="2">
    <source>
        <dbReference type="ARBA" id="ARBA00022692"/>
    </source>
</evidence>
<accession>A0A066V5W4</accession>
<comment type="subcellular location">
    <subcellularLocation>
        <location evidence="1">Membrane</location>
        <topology evidence="1">Multi-pass membrane protein</topology>
    </subcellularLocation>
</comment>
<sequence length="92" mass="10076">VLGRISAWTCTVLYMTSRLPQIWVNLSRRSVEGLSILLFLSAFMGNLLYTISILVNPRSSGPGARAYLAESTPFLLGSGGTLIFDLIIVAQW</sequence>
<name>A0A066V5W4_TILAU</name>
<keyword evidence="7" id="KW-1185">Reference proteome</keyword>
<dbReference type="EMBL" id="JMSN01000202">
    <property type="protein sequence ID" value="KDN35643.1"/>
    <property type="molecule type" value="Genomic_DNA"/>
</dbReference>
<evidence type="ECO:0008006" key="8">
    <source>
        <dbReference type="Google" id="ProtNLM"/>
    </source>
</evidence>
<dbReference type="PANTHER" id="PTHR16201">
    <property type="entry name" value="SEVEN TRANSMEMBRANE PROTEIN 1-RELATED"/>
    <property type="match status" value="1"/>
</dbReference>
<feature type="non-terminal residue" evidence="6">
    <location>
        <position position="1"/>
    </location>
</feature>
<dbReference type="AlphaFoldDB" id="A0A066V5W4"/>
<dbReference type="OrthoDB" id="8048523at2759"/>
<comment type="caution">
    <text evidence="6">The sequence shown here is derived from an EMBL/GenBank/DDBJ whole genome shotgun (WGS) entry which is preliminary data.</text>
</comment>
<dbReference type="GeneID" id="25262077"/>
<dbReference type="Gene3D" id="1.20.1280.290">
    <property type="match status" value="1"/>
</dbReference>
<keyword evidence="2 5" id="KW-0812">Transmembrane</keyword>
<organism evidence="6 7">
    <name type="scientific">Tilletiaria anomala (strain ATCC 24038 / CBS 436.72 / UBC 951)</name>
    <dbReference type="NCBI Taxonomy" id="1037660"/>
    <lineage>
        <taxon>Eukaryota</taxon>
        <taxon>Fungi</taxon>
        <taxon>Dikarya</taxon>
        <taxon>Basidiomycota</taxon>
        <taxon>Ustilaginomycotina</taxon>
        <taxon>Exobasidiomycetes</taxon>
        <taxon>Georgefischeriales</taxon>
        <taxon>Tilletiariaceae</taxon>
        <taxon>Tilletiaria</taxon>
    </lineage>
</organism>
<dbReference type="GO" id="GO:0000329">
    <property type="term" value="C:fungal-type vacuole membrane"/>
    <property type="evidence" value="ECO:0007669"/>
    <property type="project" value="TreeGrafter"/>
</dbReference>
<keyword evidence="4 5" id="KW-0472">Membrane</keyword>
<feature type="transmembrane region" description="Helical" evidence="5">
    <location>
        <begin position="33"/>
        <end position="55"/>
    </location>
</feature>
<dbReference type="GO" id="GO:0034488">
    <property type="term" value="P:basic amino acid transmembrane export from vacuole"/>
    <property type="evidence" value="ECO:0007669"/>
    <property type="project" value="TreeGrafter"/>
</dbReference>
<protein>
    <recommendedName>
        <fullName evidence="8">PQ-loop-domain-containing protein</fullName>
    </recommendedName>
</protein>
<feature type="transmembrane region" description="Helical" evidence="5">
    <location>
        <begin position="67"/>
        <end position="90"/>
    </location>
</feature>
<dbReference type="PANTHER" id="PTHR16201:SF34">
    <property type="entry name" value="LYSOSOMAL AMINO ACID TRANSPORTER 1"/>
    <property type="match status" value="1"/>
</dbReference>
<dbReference type="Proteomes" id="UP000027361">
    <property type="component" value="Unassembled WGS sequence"/>
</dbReference>
<dbReference type="FunFam" id="1.20.1280.290:FF:000028">
    <property type="entry name" value="Vacuolar membrane protein, putative"/>
    <property type="match status" value="1"/>
</dbReference>
<dbReference type="GO" id="GO:0015174">
    <property type="term" value="F:basic amino acid transmembrane transporter activity"/>
    <property type="evidence" value="ECO:0007669"/>
    <property type="project" value="TreeGrafter"/>
</dbReference>
<proteinExistence type="predicted"/>
<reference evidence="6 7" key="1">
    <citation type="submission" date="2014-05" db="EMBL/GenBank/DDBJ databases">
        <title>Draft genome sequence of a rare smut relative, Tilletiaria anomala UBC 951.</title>
        <authorList>
            <consortium name="DOE Joint Genome Institute"/>
            <person name="Toome M."/>
            <person name="Kuo A."/>
            <person name="Henrissat B."/>
            <person name="Lipzen A."/>
            <person name="Tritt A."/>
            <person name="Yoshinaga Y."/>
            <person name="Zane M."/>
            <person name="Barry K."/>
            <person name="Grigoriev I.V."/>
            <person name="Spatafora J.W."/>
            <person name="Aimea M.C."/>
        </authorList>
    </citation>
    <scope>NUCLEOTIDE SEQUENCE [LARGE SCALE GENOMIC DNA]</scope>
    <source>
        <strain evidence="6 7">UBC 951</strain>
    </source>
</reference>
<feature type="non-terminal residue" evidence="6">
    <location>
        <position position="92"/>
    </location>
</feature>
<dbReference type="Pfam" id="PF04193">
    <property type="entry name" value="PQ-loop"/>
    <property type="match status" value="1"/>
</dbReference>
<evidence type="ECO:0000256" key="4">
    <source>
        <dbReference type="ARBA" id="ARBA00023136"/>
    </source>
</evidence>
<evidence type="ECO:0000313" key="7">
    <source>
        <dbReference type="Proteomes" id="UP000027361"/>
    </source>
</evidence>
<dbReference type="RefSeq" id="XP_013239834.1">
    <property type="nucleotide sequence ID" value="XM_013384380.1"/>
</dbReference>
<dbReference type="SMART" id="SM00679">
    <property type="entry name" value="CTNS"/>
    <property type="match status" value="1"/>
</dbReference>
<evidence type="ECO:0000256" key="1">
    <source>
        <dbReference type="ARBA" id="ARBA00004141"/>
    </source>
</evidence>
<evidence type="ECO:0000256" key="3">
    <source>
        <dbReference type="ARBA" id="ARBA00022989"/>
    </source>
</evidence>
<dbReference type="OMA" id="DEATSWN"/>
<gene>
    <name evidence="6" type="ORF">K437DRAFT_210962</name>
</gene>
<dbReference type="InterPro" id="IPR006603">
    <property type="entry name" value="PQ-loop_rpt"/>
</dbReference>
<dbReference type="InterPro" id="IPR051415">
    <property type="entry name" value="LAAT-1"/>
</dbReference>
<evidence type="ECO:0000313" key="6">
    <source>
        <dbReference type="EMBL" id="KDN35643.1"/>
    </source>
</evidence>
<dbReference type="HOGENOM" id="CLU_2419187_0_0_1"/>
<keyword evidence="3 5" id="KW-1133">Transmembrane helix</keyword>
<evidence type="ECO:0000256" key="5">
    <source>
        <dbReference type="SAM" id="Phobius"/>
    </source>
</evidence>